<dbReference type="InterPro" id="IPR050232">
    <property type="entry name" value="FBL13/AtMIF1-like"/>
</dbReference>
<dbReference type="InterPro" id="IPR053781">
    <property type="entry name" value="F-box_AtFBL13-like"/>
</dbReference>
<protein>
    <submittedName>
        <fullName evidence="3">F-box/FBD/LRR-repeat protein At3g26920-like</fullName>
    </submittedName>
</protein>
<dbReference type="SMART" id="SM00579">
    <property type="entry name" value="FBD"/>
    <property type="match status" value="1"/>
</dbReference>
<dbReference type="RefSeq" id="XP_018481202.2">
    <property type="nucleotide sequence ID" value="XM_018625700.2"/>
</dbReference>
<gene>
    <name evidence="3" type="primary">LOC108852196</name>
</gene>
<dbReference type="Proteomes" id="UP000504610">
    <property type="component" value="Chromosome 4"/>
</dbReference>
<dbReference type="AlphaFoldDB" id="A0A6J0N937"/>
<dbReference type="Gene3D" id="3.80.10.10">
    <property type="entry name" value="Ribonuclease Inhibitor"/>
    <property type="match status" value="1"/>
</dbReference>
<dbReference type="InterPro" id="IPR036047">
    <property type="entry name" value="F-box-like_dom_sf"/>
</dbReference>
<dbReference type="GeneID" id="108852196"/>
<dbReference type="InterPro" id="IPR006566">
    <property type="entry name" value="FBD"/>
</dbReference>
<sequence length="428" mass="49230">MDLERRPCLRNGDMISELPDALLLQILSLIPTKDAVATSVLSKRWRSLCKMMPSLTFCSSGYDLERFSDNVCRFMLSHQAPFLQSLHLEMDFEKDSTRDIGVLLGIAFGRNVRELGLEVYSDEPYRFPTSLLNCGTLETLKLGPRVLLEVPFPVCLEALRTLSLFDMTYKDEGSIINLLSGCSSLENLEVMMYSPYKVKTFTVVVPSLQSLTLISDNEDFMDYVVYVINAPHLKYLTLQGLTEDDSCVIENTPELVEANIIDVPGVIYEKILGSLTSVKSLSLKITSPLKLSKFDRIFNQLVCLEIHTYEPEWWNLLMLMLHSSPNLQVLKLFSEWFRNPYRLTYKRWSQPIYVAECLVNRLETLVWKNYEGEIEDDREVAQYMLRNASRLKTATFSKFDIQPEKRLGWLKDLESVVRASNACRVVFK</sequence>
<keyword evidence="2" id="KW-1185">Reference proteome</keyword>
<dbReference type="Pfam" id="PF24758">
    <property type="entry name" value="LRR_At5g56370"/>
    <property type="match status" value="1"/>
</dbReference>
<dbReference type="PANTHER" id="PTHR31900:SF34">
    <property type="entry name" value="EMB|CAB62440.1-RELATED"/>
    <property type="match status" value="1"/>
</dbReference>
<name>A0A6J0N937_RAPSA</name>
<dbReference type="PROSITE" id="PS50181">
    <property type="entry name" value="FBOX"/>
    <property type="match status" value="1"/>
</dbReference>
<evidence type="ECO:0000313" key="3">
    <source>
        <dbReference type="RefSeq" id="XP_018481202.2"/>
    </source>
</evidence>
<dbReference type="PANTHER" id="PTHR31900">
    <property type="entry name" value="F-BOX/RNI SUPERFAMILY PROTEIN-RELATED"/>
    <property type="match status" value="1"/>
</dbReference>
<evidence type="ECO:0000259" key="1">
    <source>
        <dbReference type="PROSITE" id="PS50181"/>
    </source>
</evidence>
<dbReference type="Pfam" id="PF08387">
    <property type="entry name" value="FBD"/>
    <property type="match status" value="1"/>
</dbReference>
<dbReference type="Gene3D" id="1.20.1280.50">
    <property type="match status" value="1"/>
</dbReference>
<feature type="domain" description="F-box" evidence="1">
    <location>
        <begin position="12"/>
        <end position="48"/>
    </location>
</feature>
<reference evidence="2" key="1">
    <citation type="journal article" date="2019" name="Database">
        <title>The radish genome database (RadishGD): an integrated information resource for radish genomics.</title>
        <authorList>
            <person name="Yu H.J."/>
            <person name="Baek S."/>
            <person name="Lee Y.J."/>
            <person name="Cho A."/>
            <person name="Mun J.H."/>
        </authorList>
    </citation>
    <scope>NUCLEOTIDE SEQUENCE [LARGE SCALE GENOMIC DNA]</scope>
    <source>
        <strain evidence="2">cv. WK10039</strain>
    </source>
</reference>
<dbReference type="SUPFAM" id="SSF52047">
    <property type="entry name" value="RNI-like"/>
    <property type="match status" value="1"/>
</dbReference>
<proteinExistence type="predicted"/>
<dbReference type="SMART" id="SM00256">
    <property type="entry name" value="FBOX"/>
    <property type="match status" value="1"/>
</dbReference>
<dbReference type="OrthoDB" id="594804at2759"/>
<accession>A0A6J0N937</accession>
<dbReference type="InterPro" id="IPR001810">
    <property type="entry name" value="F-box_dom"/>
</dbReference>
<evidence type="ECO:0000313" key="2">
    <source>
        <dbReference type="Proteomes" id="UP000504610"/>
    </source>
</evidence>
<dbReference type="SUPFAM" id="SSF81383">
    <property type="entry name" value="F-box domain"/>
    <property type="match status" value="1"/>
</dbReference>
<dbReference type="KEGG" id="rsz:108852196"/>
<dbReference type="Pfam" id="PF00646">
    <property type="entry name" value="F-box"/>
    <property type="match status" value="1"/>
</dbReference>
<reference evidence="3" key="2">
    <citation type="submission" date="2025-08" db="UniProtKB">
        <authorList>
            <consortium name="RefSeq"/>
        </authorList>
    </citation>
    <scope>IDENTIFICATION</scope>
    <source>
        <tissue evidence="3">Leaf</tissue>
    </source>
</reference>
<dbReference type="InterPro" id="IPR055411">
    <property type="entry name" value="LRR_FXL15/At3g58940/PEG3-like"/>
</dbReference>
<dbReference type="CDD" id="cd22160">
    <property type="entry name" value="F-box_AtFBL13-like"/>
    <property type="match status" value="1"/>
</dbReference>
<organism evidence="2 3">
    <name type="scientific">Raphanus sativus</name>
    <name type="common">Radish</name>
    <name type="synonym">Raphanus raphanistrum var. sativus</name>
    <dbReference type="NCBI Taxonomy" id="3726"/>
    <lineage>
        <taxon>Eukaryota</taxon>
        <taxon>Viridiplantae</taxon>
        <taxon>Streptophyta</taxon>
        <taxon>Embryophyta</taxon>
        <taxon>Tracheophyta</taxon>
        <taxon>Spermatophyta</taxon>
        <taxon>Magnoliopsida</taxon>
        <taxon>eudicotyledons</taxon>
        <taxon>Gunneridae</taxon>
        <taxon>Pentapetalae</taxon>
        <taxon>rosids</taxon>
        <taxon>malvids</taxon>
        <taxon>Brassicales</taxon>
        <taxon>Brassicaceae</taxon>
        <taxon>Brassiceae</taxon>
        <taxon>Raphanus</taxon>
    </lineage>
</organism>
<dbReference type="InterPro" id="IPR032675">
    <property type="entry name" value="LRR_dom_sf"/>
</dbReference>